<feature type="region of interest" description="Disordered" evidence="5">
    <location>
        <begin position="10"/>
        <end position="30"/>
    </location>
</feature>
<dbReference type="PIRSF" id="PIRSF006060">
    <property type="entry name" value="AA_transporter"/>
    <property type="match status" value="1"/>
</dbReference>
<accession>A0ABW4LBI0</accession>
<evidence type="ECO:0000256" key="2">
    <source>
        <dbReference type="ARBA" id="ARBA00022692"/>
    </source>
</evidence>
<feature type="transmembrane region" description="Helical" evidence="6">
    <location>
        <begin position="133"/>
        <end position="156"/>
    </location>
</feature>
<feature type="transmembrane region" description="Helical" evidence="6">
    <location>
        <begin position="353"/>
        <end position="373"/>
    </location>
</feature>
<sequence>MPIPRRRVRGVGEGVVDARHGDRAGSRPRGTEECVITATSAGTRGLSTSAAVALYVTAVVGPGILTLPAAAAQKAGPLSLIALAALLAISVPAAFAFVHIHRATSTRAPTEQAGIQQYVTAAFGRRAGRVAAAWFYLGVPIGVPALALIGGAYVSAAVGGGRVTQLAAAWAIAGVAILANVRTARSSGALSLVLAVALVVLILGAAVVSIPYWRPQHLQDFAPNGVLAVVPASLTLMWVLTGWEASTNFVGLVRDPHRRLPRVIGITLVVVVVLYAAVALPEILVLGPFAGGTSAPVAAVLHAAIGDPAASVAALLAAVLALANSVAYLASLRELGTGFLPPRRSTGTATGPVRALLVPAAITVGGLLLASVTDLDVSWFVEVCAGSQVPVYVAALAAGLVLLRRRSRGWWTALVATIAVALLLIPAGPFLVVPLVIAIGVLVVDVARRR</sequence>
<evidence type="ECO:0000313" key="8">
    <source>
        <dbReference type="Proteomes" id="UP001597347"/>
    </source>
</evidence>
<feature type="transmembrane region" description="Helical" evidence="6">
    <location>
        <begin position="379"/>
        <end position="402"/>
    </location>
</feature>
<dbReference type="EMBL" id="JBHUEA010000002">
    <property type="protein sequence ID" value="MFD1720367.1"/>
    <property type="molecule type" value="Genomic_DNA"/>
</dbReference>
<evidence type="ECO:0000256" key="5">
    <source>
        <dbReference type="SAM" id="MobiDB-lite"/>
    </source>
</evidence>
<dbReference type="PANTHER" id="PTHR42770:SF13">
    <property type="entry name" value="L-METHIONINE_BRANCHED-CHAIN AMINO ACID EXPORTER YJEH"/>
    <property type="match status" value="1"/>
</dbReference>
<evidence type="ECO:0000313" key="7">
    <source>
        <dbReference type="EMBL" id="MFD1720367.1"/>
    </source>
</evidence>
<dbReference type="RefSeq" id="WP_377931610.1">
    <property type="nucleotide sequence ID" value="NZ_JBHUEA010000002.1"/>
</dbReference>
<feature type="transmembrane region" description="Helical" evidence="6">
    <location>
        <begin position="78"/>
        <end position="98"/>
    </location>
</feature>
<dbReference type="PANTHER" id="PTHR42770">
    <property type="entry name" value="AMINO ACID TRANSPORTER-RELATED"/>
    <property type="match status" value="1"/>
</dbReference>
<evidence type="ECO:0000256" key="3">
    <source>
        <dbReference type="ARBA" id="ARBA00022989"/>
    </source>
</evidence>
<feature type="transmembrane region" description="Helical" evidence="6">
    <location>
        <begin position="309"/>
        <end position="332"/>
    </location>
</feature>
<name>A0ABW4LBI0_9MICO</name>
<feature type="transmembrane region" description="Helical" evidence="6">
    <location>
        <begin position="162"/>
        <end position="181"/>
    </location>
</feature>
<feature type="transmembrane region" description="Helical" evidence="6">
    <location>
        <begin position="188"/>
        <end position="213"/>
    </location>
</feature>
<keyword evidence="8" id="KW-1185">Reference proteome</keyword>
<evidence type="ECO:0000256" key="6">
    <source>
        <dbReference type="SAM" id="Phobius"/>
    </source>
</evidence>
<evidence type="ECO:0000256" key="4">
    <source>
        <dbReference type="ARBA" id="ARBA00023136"/>
    </source>
</evidence>
<comment type="subcellular location">
    <subcellularLocation>
        <location evidence="1">Membrane</location>
        <topology evidence="1">Multi-pass membrane protein</topology>
    </subcellularLocation>
</comment>
<feature type="transmembrane region" description="Helical" evidence="6">
    <location>
        <begin position="225"/>
        <end position="243"/>
    </location>
</feature>
<dbReference type="Gene3D" id="1.20.1740.10">
    <property type="entry name" value="Amino acid/polyamine transporter I"/>
    <property type="match status" value="1"/>
</dbReference>
<keyword evidence="2 6" id="KW-0812">Transmembrane</keyword>
<gene>
    <name evidence="7" type="ORF">ACFSBI_02295</name>
</gene>
<feature type="transmembrane region" description="Helical" evidence="6">
    <location>
        <begin position="263"/>
        <end position="289"/>
    </location>
</feature>
<feature type="transmembrane region" description="Helical" evidence="6">
    <location>
        <begin position="409"/>
        <end position="425"/>
    </location>
</feature>
<feature type="compositionally biased region" description="Basic and acidic residues" evidence="5">
    <location>
        <begin position="16"/>
        <end position="30"/>
    </location>
</feature>
<comment type="caution">
    <text evidence="7">The sequence shown here is derived from an EMBL/GenBank/DDBJ whole genome shotgun (WGS) entry which is preliminary data.</text>
</comment>
<reference evidence="8" key="1">
    <citation type="journal article" date="2019" name="Int. J. Syst. Evol. Microbiol.">
        <title>The Global Catalogue of Microorganisms (GCM) 10K type strain sequencing project: providing services to taxonomists for standard genome sequencing and annotation.</title>
        <authorList>
            <consortium name="The Broad Institute Genomics Platform"/>
            <consortium name="The Broad Institute Genome Sequencing Center for Infectious Disease"/>
            <person name="Wu L."/>
            <person name="Ma J."/>
        </authorList>
    </citation>
    <scope>NUCLEOTIDE SEQUENCE [LARGE SCALE GENOMIC DNA]</scope>
    <source>
        <strain evidence="8">CGMCC 1.12471</strain>
    </source>
</reference>
<dbReference type="InterPro" id="IPR050367">
    <property type="entry name" value="APC_superfamily"/>
</dbReference>
<feature type="transmembrane region" description="Helical" evidence="6">
    <location>
        <begin position="52"/>
        <end position="72"/>
    </location>
</feature>
<keyword evidence="3 6" id="KW-1133">Transmembrane helix</keyword>
<evidence type="ECO:0000256" key="1">
    <source>
        <dbReference type="ARBA" id="ARBA00004141"/>
    </source>
</evidence>
<proteinExistence type="predicted"/>
<protein>
    <submittedName>
        <fullName evidence="7">APC family permease</fullName>
    </submittedName>
</protein>
<dbReference type="Proteomes" id="UP001597347">
    <property type="component" value="Unassembled WGS sequence"/>
</dbReference>
<keyword evidence="4 6" id="KW-0472">Membrane</keyword>
<organism evidence="7 8">
    <name type="scientific">Amnibacterium endophyticum</name>
    <dbReference type="NCBI Taxonomy" id="2109337"/>
    <lineage>
        <taxon>Bacteria</taxon>
        <taxon>Bacillati</taxon>
        <taxon>Actinomycetota</taxon>
        <taxon>Actinomycetes</taxon>
        <taxon>Micrococcales</taxon>
        <taxon>Microbacteriaceae</taxon>
        <taxon>Amnibacterium</taxon>
    </lineage>
</organism>